<protein>
    <recommendedName>
        <fullName evidence="1">Helitron helicase-like domain-containing protein</fullName>
    </recommendedName>
</protein>
<proteinExistence type="predicted"/>
<dbReference type="EMBL" id="GL945476">
    <property type="protein sequence ID" value="EGO02571.1"/>
    <property type="molecule type" value="Genomic_DNA"/>
</dbReference>
<dbReference type="InParanoid" id="F8PLT9"/>
<dbReference type="HOGENOM" id="CLU_500742_0_0_1"/>
<organism evidence="3">
    <name type="scientific">Serpula lacrymans var. lacrymans (strain S7.3)</name>
    <name type="common">Dry rot fungus</name>
    <dbReference type="NCBI Taxonomy" id="936435"/>
    <lineage>
        <taxon>Eukaryota</taxon>
        <taxon>Fungi</taxon>
        <taxon>Dikarya</taxon>
        <taxon>Basidiomycota</taxon>
        <taxon>Agaricomycotina</taxon>
        <taxon>Agaricomycetes</taxon>
        <taxon>Agaricomycetidae</taxon>
        <taxon>Boletales</taxon>
        <taxon>Coniophorineae</taxon>
        <taxon>Serpulaceae</taxon>
        <taxon>Serpula</taxon>
    </lineage>
</organism>
<dbReference type="InterPro" id="IPR025476">
    <property type="entry name" value="Helitron_helicase-like"/>
</dbReference>
<keyword evidence="3" id="KW-1185">Reference proteome</keyword>
<reference evidence="3" key="1">
    <citation type="journal article" date="2011" name="Science">
        <title>The plant cell wall-decomposing machinery underlies the functional diversity of forest fungi.</title>
        <authorList>
            <person name="Eastwood D.C."/>
            <person name="Floudas D."/>
            <person name="Binder M."/>
            <person name="Majcherczyk A."/>
            <person name="Schneider P."/>
            <person name="Aerts A."/>
            <person name="Asiegbu F.O."/>
            <person name="Baker S.E."/>
            <person name="Barry K."/>
            <person name="Bendiksby M."/>
            <person name="Blumentritt M."/>
            <person name="Coutinho P.M."/>
            <person name="Cullen D."/>
            <person name="de Vries R.P."/>
            <person name="Gathman A."/>
            <person name="Goodell B."/>
            <person name="Henrissat B."/>
            <person name="Ihrmark K."/>
            <person name="Kauserud H."/>
            <person name="Kohler A."/>
            <person name="LaButti K."/>
            <person name="Lapidus A."/>
            <person name="Lavin J.L."/>
            <person name="Lee Y.-H."/>
            <person name="Lindquist E."/>
            <person name="Lilly W."/>
            <person name="Lucas S."/>
            <person name="Morin E."/>
            <person name="Murat C."/>
            <person name="Oguiza J.A."/>
            <person name="Park J."/>
            <person name="Pisabarro A.G."/>
            <person name="Riley R."/>
            <person name="Rosling A."/>
            <person name="Salamov A."/>
            <person name="Schmidt O."/>
            <person name="Schmutz J."/>
            <person name="Skrede I."/>
            <person name="Stenlid J."/>
            <person name="Wiebenga A."/>
            <person name="Xie X."/>
            <person name="Kuees U."/>
            <person name="Hibbett D.S."/>
            <person name="Hoffmeister D."/>
            <person name="Hoegberg N."/>
            <person name="Martin F."/>
            <person name="Grigoriev I.V."/>
            <person name="Watkinson S.C."/>
        </authorList>
    </citation>
    <scope>NUCLEOTIDE SEQUENCE [LARGE SCALE GENOMIC DNA]</scope>
    <source>
        <strain evidence="3">strain S7.3</strain>
    </source>
</reference>
<feature type="domain" description="Helitron helicase-like" evidence="1">
    <location>
        <begin position="162"/>
        <end position="226"/>
    </location>
</feature>
<evidence type="ECO:0000313" key="3">
    <source>
        <dbReference type="Proteomes" id="UP000008063"/>
    </source>
</evidence>
<sequence length="512" mass="57395">MCALFIGWDVKPTCKNVAGLWPVLISKRRVHQLINFLVANNIWCKIAGLSFSETNLDNLYPELKNTIVEATPIAVEICQLNSDQGVNAVIADYTAQCDMHPNLMDGTDVNPTTNPAMDPLVMGTIGYTSGDYTPHNLKVMKPEVLARVIDAGLTPKQWANMTAFECGVFVSNNPGSAAIFFDTLIKAFLTIVVRYGCGAGLFGTCLAHYGMVEAQGRGSLHCHMLLWLKGNLAPQDLHDHMSADDGFKTLMFTWLESIIHSHLPGEDALQTKTPGEPLHRPCKAHIADPCLNDELKSVNMTNEDFAIAFCQTVRDLAIECNWHKHTDTCWKYLKPGEPCDDQLCHMWIDGRQYTSFNRYIKFISSGESAKAFVYYVTKYITKSSLAAHISLAAVLYAIQQNNKKFQGLQPMAGTVNKSWFTKTVNAIMTRQELSHQQVMSYLVGGGDHYTSHTYKMIKWQQFDKYMATHFKASQQDDLSSHSIQLEDDSSQIGPEIELYIDDDLHKLPETDF</sequence>
<name>F8PLT9_SERL3</name>
<accession>F8PLT9</accession>
<dbReference type="Pfam" id="PF14214">
    <property type="entry name" value="Helitron_like_N"/>
    <property type="match status" value="1"/>
</dbReference>
<evidence type="ECO:0000259" key="1">
    <source>
        <dbReference type="Pfam" id="PF14214"/>
    </source>
</evidence>
<dbReference type="Proteomes" id="UP000008063">
    <property type="component" value="Unassembled WGS sequence"/>
</dbReference>
<dbReference type="AlphaFoldDB" id="F8PLT9"/>
<dbReference type="STRING" id="936435.F8PLT9"/>
<evidence type="ECO:0000313" key="2">
    <source>
        <dbReference type="EMBL" id="EGO02571.1"/>
    </source>
</evidence>
<gene>
    <name evidence="2" type="ORF">SERLA73DRAFT_150266</name>
</gene>